<accession>A0A7H8QQY6</accession>
<dbReference type="Gene3D" id="3.40.50.1820">
    <property type="entry name" value="alpha/beta hydrolase"/>
    <property type="match status" value="1"/>
</dbReference>
<evidence type="ECO:0000313" key="4">
    <source>
        <dbReference type="Proteomes" id="UP000509510"/>
    </source>
</evidence>
<feature type="compositionally biased region" description="Low complexity" evidence="1">
    <location>
        <begin position="226"/>
        <end position="236"/>
    </location>
</feature>
<organism evidence="3 4">
    <name type="scientific">Talaromyces rugulosus</name>
    <name type="common">Penicillium rugulosum</name>
    <dbReference type="NCBI Taxonomy" id="121627"/>
    <lineage>
        <taxon>Eukaryota</taxon>
        <taxon>Fungi</taxon>
        <taxon>Dikarya</taxon>
        <taxon>Ascomycota</taxon>
        <taxon>Pezizomycotina</taxon>
        <taxon>Eurotiomycetes</taxon>
        <taxon>Eurotiomycetidae</taxon>
        <taxon>Eurotiales</taxon>
        <taxon>Trichocomaceae</taxon>
        <taxon>Talaromyces</taxon>
        <taxon>Talaromyces sect. Islandici</taxon>
    </lineage>
</organism>
<dbReference type="Pfam" id="PF00561">
    <property type="entry name" value="Abhydrolase_1"/>
    <property type="match status" value="1"/>
</dbReference>
<sequence length="355" mass="39568">MSIQPTLRRVVKPHAHNIHSLSTNKQCQIFQLPDGRALGYAEYGNPNGKPLLYFHGYPSSRIEAEAVDDMARRCGLRLLALDRPGFGLSTLQPGRKMLDWPEDVRAFAAGVGLERFAIMGLSGGGPFALACAYALPKNMVSAVGLFASGPAWEAGAHHMSLIRRIMSSMSKYWPTGLGIVLSLCVRGLRAIATSNPVTKRVDVWLEAESKKKEEKQKGEDAETSEQQQQQQQQQQQPKKTTKERREYLLRMLIDEPFCQGTAPAVQEADLLSSQNWGFKLEDVDFDPVRIWHGAKDGNAPIVMMRYMANKLSHSILHEYENDSHYTMFPLIEGAMKELSEDYDARTPKASASSSS</sequence>
<dbReference type="SUPFAM" id="SSF53474">
    <property type="entry name" value="alpha/beta-Hydrolases"/>
    <property type="match status" value="1"/>
</dbReference>
<name>A0A7H8QQY6_TALRU</name>
<dbReference type="Proteomes" id="UP000509510">
    <property type="component" value="Chromosome II"/>
</dbReference>
<feature type="region of interest" description="Disordered" evidence="1">
    <location>
        <begin position="209"/>
        <end position="242"/>
    </location>
</feature>
<feature type="compositionally biased region" description="Basic and acidic residues" evidence="1">
    <location>
        <begin position="209"/>
        <end position="220"/>
    </location>
</feature>
<dbReference type="InterPro" id="IPR029058">
    <property type="entry name" value="AB_hydrolase_fold"/>
</dbReference>
<dbReference type="OrthoDB" id="294702at2759"/>
<dbReference type="InterPro" id="IPR000073">
    <property type="entry name" value="AB_hydrolase_1"/>
</dbReference>
<dbReference type="KEGG" id="trg:TRUGW13939_03390"/>
<evidence type="ECO:0000256" key="1">
    <source>
        <dbReference type="SAM" id="MobiDB-lite"/>
    </source>
</evidence>
<proteinExistence type="predicted"/>
<dbReference type="RefSeq" id="XP_035342467.1">
    <property type="nucleotide sequence ID" value="XM_035486574.1"/>
</dbReference>
<dbReference type="PANTHER" id="PTHR45763:SF46">
    <property type="entry name" value="AB HYDROLASE-1 DOMAIN-CONTAINING PROTEIN"/>
    <property type="match status" value="1"/>
</dbReference>
<dbReference type="EMBL" id="CP055899">
    <property type="protein sequence ID" value="QKX56289.1"/>
    <property type="molecule type" value="Genomic_DNA"/>
</dbReference>
<evidence type="ECO:0000259" key="2">
    <source>
        <dbReference type="Pfam" id="PF00561"/>
    </source>
</evidence>
<feature type="domain" description="AB hydrolase-1" evidence="2">
    <location>
        <begin position="49"/>
        <end position="327"/>
    </location>
</feature>
<evidence type="ECO:0000313" key="3">
    <source>
        <dbReference type="EMBL" id="QKX56289.1"/>
    </source>
</evidence>
<dbReference type="GeneID" id="55990895"/>
<dbReference type="AlphaFoldDB" id="A0A7H8QQY6"/>
<keyword evidence="4" id="KW-1185">Reference proteome</keyword>
<gene>
    <name evidence="3" type="ORF">TRUGW13939_03390</name>
</gene>
<protein>
    <recommendedName>
        <fullName evidence="2">AB hydrolase-1 domain-containing protein</fullName>
    </recommendedName>
</protein>
<reference evidence="4" key="1">
    <citation type="submission" date="2020-06" db="EMBL/GenBank/DDBJ databases">
        <title>A chromosome-scale genome assembly of Talaromyces rugulosus W13939.</title>
        <authorList>
            <person name="Wang B."/>
            <person name="Guo L."/>
            <person name="Ye K."/>
            <person name="Wang L."/>
        </authorList>
    </citation>
    <scope>NUCLEOTIDE SEQUENCE [LARGE SCALE GENOMIC DNA]</scope>
    <source>
        <strain evidence="4">W13939</strain>
    </source>
</reference>
<dbReference type="PANTHER" id="PTHR45763">
    <property type="entry name" value="HYDROLASE, ALPHA/BETA FOLD FAMILY PROTEIN, EXPRESSED-RELATED"/>
    <property type="match status" value="1"/>
</dbReference>